<proteinExistence type="predicted"/>
<comment type="caution">
    <text evidence="8">The sequence shown here is derived from an EMBL/GenBank/DDBJ whole genome shotgun (WGS) entry which is preliminary data.</text>
</comment>
<feature type="transmembrane region" description="Helical" evidence="6">
    <location>
        <begin position="47"/>
        <end position="73"/>
    </location>
</feature>
<protein>
    <recommendedName>
        <fullName evidence="7">Major facilitator superfamily (MFS) profile domain-containing protein</fullName>
    </recommendedName>
</protein>
<evidence type="ECO:0000256" key="1">
    <source>
        <dbReference type="ARBA" id="ARBA00004141"/>
    </source>
</evidence>
<dbReference type="InterPro" id="IPR020846">
    <property type="entry name" value="MFS_dom"/>
</dbReference>
<dbReference type="Gene3D" id="1.20.1720.10">
    <property type="entry name" value="Multidrug resistance protein D"/>
    <property type="match status" value="1"/>
</dbReference>
<dbReference type="PROSITE" id="PS50850">
    <property type="entry name" value="MFS"/>
    <property type="match status" value="1"/>
</dbReference>
<evidence type="ECO:0000256" key="5">
    <source>
        <dbReference type="SAM" id="MobiDB-lite"/>
    </source>
</evidence>
<feature type="domain" description="Major facilitator superfamily (MFS) profile" evidence="7">
    <location>
        <begin position="47"/>
        <end position="512"/>
    </location>
</feature>
<dbReference type="SUPFAM" id="SSF103473">
    <property type="entry name" value="MFS general substrate transporter"/>
    <property type="match status" value="1"/>
</dbReference>
<dbReference type="GO" id="GO:0022857">
    <property type="term" value="F:transmembrane transporter activity"/>
    <property type="evidence" value="ECO:0007669"/>
    <property type="project" value="InterPro"/>
</dbReference>
<name>A0A4V6N722_9APHY</name>
<dbReference type="EMBL" id="RWJN01000386">
    <property type="protein sequence ID" value="TCD62277.1"/>
    <property type="molecule type" value="Genomic_DNA"/>
</dbReference>
<feature type="region of interest" description="Disordered" evidence="5">
    <location>
        <begin position="1"/>
        <end position="22"/>
    </location>
</feature>
<dbReference type="AlphaFoldDB" id="A0A4V6N722"/>
<feature type="transmembrane region" description="Helical" evidence="6">
    <location>
        <begin position="143"/>
        <end position="161"/>
    </location>
</feature>
<keyword evidence="2 6" id="KW-0812">Transmembrane</keyword>
<evidence type="ECO:0000313" key="8">
    <source>
        <dbReference type="EMBL" id="TCD62277.1"/>
    </source>
</evidence>
<accession>A0A4V6N722</accession>
<feature type="transmembrane region" description="Helical" evidence="6">
    <location>
        <begin position="375"/>
        <end position="394"/>
    </location>
</feature>
<feature type="transmembrane region" description="Helical" evidence="6">
    <location>
        <begin position="173"/>
        <end position="193"/>
    </location>
</feature>
<evidence type="ECO:0000259" key="7">
    <source>
        <dbReference type="PROSITE" id="PS50850"/>
    </source>
</evidence>
<comment type="subcellular location">
    <subcellularLocation>
        <location evidence="1">Membrane</location>
        <topology evidence="1">Multi-pass membrane protein</topology>
    </subcellularLocation>
</comment>
<evidence type="ECO:0000313" key="9">
    <source>
        <dbReference type="Proteomes" id="UP000292702"/>
    </source>
</evidence>
<keyword evidence="9" id="KW-1185">Reference proteome</keyword>
<feature type="transmembrane region" description="Helical" evidence="6">
    <location>
        <begin position="239"/>
        <end position="261"/>
    </location>
</feature>
<dbReference type="Proteomes" id="UP000292702">
    <property type="component" value="Unassembled WGS sequence"/>
</dbReference>
<reference evidence="8 9" key="1">
    <citation type="submission" date="2018-11" db="EMBL/GenBank/DDBJ databases">
        <title>Genome assembly of Steccherinum ochraceum LE-BIN_3174, the white-rot fungus of the Steccherinaceae family (The Residual Polyporoid clade, Polyporales, Basidiomycota).</title>
        <authorList>
            <person name="Fedorova T.V."/>
            <person name="Glazunova O.A."/>
            <person name="Landesman E.O."/>
            <person name="Moiseenko K.V."/>
            <person name="Psurtseva N.V."/>
            <person name="Savinova O.S."/>
            <person name="Shakhova N.V."/>
            <person name="Tyazhelova T.V."/>
            <person name="Vasina D.V."/>
        </authorList>
    </citation>
    <scope>NUCLEOTIDE SEQUENCE [LARGE SCALE GENOMIC DNA]</scope>
    <source>
        <strain evidence="8 9">LE-BIN_3174</strain>
    </source>
</reference>
<dbReference type="OrthoDB" id="10021397at2759"/>
<feature type="transmembrane region" description="Helical" evidence="6">
    <location>
        <begin position="400"/>
        <end position="419"/>
    </location>
</feature>
<organism evidence="8 9">
    <name type="scientific">Steccherinum ochraceum</name>
    <dbReference type="NCBI Taxonomy" id="92696"/>
    <lineage>
        <taxon>Eukaryota</taxon>
        <taxon>Fungi</taxon>
        <taxon>Dikarya</taxon>
        <taxon>Basidiomycota</taxon>
        <taxon>Agaricomycotina</taxon>
        <taxon>Agaricomycetes</taxon>
        <taxon>Polyporales</taxon>
        <taxon>Steccherinaceae</taxon>
        <taxon>Steccherinum</taxon>
    </lineage>
</organism>
<dbReference type="GO" id="GO:0005886">
    <property type="term" value="C:plasma membrane"/>
    <property type="evidence" value="ECO:0007669"/>
    <property type="project" value="TreeGrafter"/>
</dbReference>
<dbReference type="PANTHER" id="PTHR23501">
    <property type="entry name" value="MAJOR FACILITATOR SUPERFAMILY"/>
    <property type="match status" value="1"/>
</dbReference>
<dbReference type="STRING" id="92696.A0A4V6N722"/>
<feature type="transmembrane region" description="Helical" evidence="6">
    <location>
        <begin position="347"/>
        <end position="368"/>
    </location>
</feature>
<sequence length="512" mass="54255">MSKHEDLKSSSVQSSDADHSLWSSGNGTLEEAKTTLGRQDIASQLHILLVVCLSAVLSGLGLTCLASSLSVIMPSLSGNDYPWAVSSYAIANMAFIPICGDIAEVFGVFPAMMISTTLFLLGSILCGCTQNVLWLISARVVQGSGGGGLLLLPSIIIADLVPSHRQHFTKSLYLTMLIFAVSVGPLFGNVLAVAHAWRWIFIIKIPLVLVLSGTSFWCRKAGHFSTRVSVLSDFRRMDWTTDILMTVGSVLVGVALTKAYATLLWTSVHVLAPLIAGLYLVCLAVLLGGFPSARSLVPRSIMSNLTTISALVQNILISFVFFTLIYYLPVYYQGCQGSTLTMSGVKLLAIALPASLSALLAGLSSTYLSGYRAQCYIGWILSTLGCGLMTIVQADSPSSYTIAFPILAAMGCGAVYLTTDSPLLVPLPKSSRHGALVLGTFNKSLGAMAGILVNAELLQRGLVDRSQDIPSGQSFYEIASHVHILAAPDKATVQTAVGDSLSAIWHATLGVG</sequence>
<dbReference type="InterPro" id="IPR036259">
    <property type="entry name" value="MFS_trans_sf"/>
</dbReference>
<dbReference type="PANTHER" id="PTHR23501:SF102">
    <property type="entry name" value="DRUG TRANSPORTER, PUTATIVE (AFU_ORTHOLOGUE AFUA_3G08530)-RELATED"/>
    <property type="match status" value="1"/>
</dbReference>
<feature type="transmembrane region" description="Helical" evidence="6">
    <location>
        <begin position="302"/>
        <end position="327"/>
    </location>
</feature>
<dbReference type="InterPro" id="IPR011701">
    <property type="entry name" value="MFS"/>
</dbReference>
<evidence type="ECO:0000256" key="4">
    <source>
        <dbReference type="ARBA" id="ARBA00023136"/>
    </source>
</evidence>
<evidence type="ECO:0000256" key="3">
    <source>
        <dbReference type="ARBA" id="ARBA00022989"/>
    </source>
</evidence>
<feature type="transmembrane region" description="Helical" evidence="6">
    <location>
        <begin position="267"/>
        <end position="290"/>
    </location>
</feature>
<keyword evidence="4 6" id="KW-0472">Membrane</keyword>
<keyword evidence="3 6" id="KW-1133">Transmembrane helix</keyword>
<evidence type="ECO:0000256" key="6">
    <source>
        <dbReference type="SAM" id="Phobius"/>
    </source>
</evidence>
<evidence type="ECO:0000256" key="2">
    <source>
        <dbReference type="ARBA" id="ARBA00022692"/>
    </source>
</evidence>
<gene>
    <name evidence="8" type="ORF">EIP91_007116</name>
</gene>
<dbReference type="Pfam" id="PF07690">
    <property type="entry name" value="MFS_1"/>
    <property type="match status" value="1"/>
</dbReference>